<organism evidence="3 4">
    <name type="scientific">Laccaria amethystina LaAM-08-1</name>
    <dbReference type="NCBI Taxonomy" id="1095629"/>
    <lineage>
        <taxon>Eukaryota</taxon>
        <taxon>Fungi</taxon>
        <taxon>Dikarya</taxon>
        <taxon>Basidiomycota</taxon>
        <taxon>Agaricomycotina</taxon>
        <taxon>Agaricomycetes</taxon>
        <taxon>Agaricomycetidae</taxon>
        <taxon>Agaricales</taxon>
        <taxon>Agaricineae</taxon>
        <taxon>Hydnangiaceae</taxon>
        <taxon>Laccaria</taxon>
    </lineage>
</organism>
<evidence type="ECO:0000313" key="4">
    <source>
        <dbReference type="Proteomes" id="UP000054477"/>
    </source>
</evidence>
<keyword evidence="2" id="KW-0472">Membrane</keyword>
<feature type="region of interest" description="Disordered" evidence="1">
    <location>
        <begin position="65"/>
        <end position="84"/>
    </location>
</feature>
<feature type="region of interest" description="Disordered" evidence="1">
    <location>
        <begin position="208"/>
        <end position="245"/>
    </location>
</feature>
<dbReference type="OrthoDB" id="2848852at2759"/>
<name>A0A0C9XW74_9AGAR</name>
<sequence length="245" mass="26312">MSPSSSSPSSTTTSPSSSKPNDASPKNDSRTLITITILSIAAFLLIGYIVYLTLRLKRRQLAESTEAGGGGHGPYHGAPADGSHIASRISPFASESTSPGGVVPRFQRTPGSDMRIAIRRPDGAWHFADSRTPFTPSGVSDIDVIPSPSSSTSFLPWSSRADVPSSPSSTSFLPWSSRTNVSKKEMEVKAMATKGYGGREFDVNVGLVPPPPAYTHEDGNESLEGHLQPHHQQRQYGQQRHYGHQ</sequence>
<dbReference type="HOGENOM" id="CLU_073888_0_0_1"/>
<reference evidence="4" key="2">
    <citation type="submission" date="2015-01" db="EMBL/GenBank/DDBJ databases">
        <title>Evolutionary Origins and Diversification of the Mycorrhizal Mutualists.</title>
        <authorList>
            <consortium name="DOE Joint Genome Institute"/>
            <consortium name="Mycorrhizal Genomics Consortium"/>
            <person name="Kohler A."/>
            <person name="Kuo A."/>
            <person name="Nagy L.G."/>
            <person name="Floudas D."/>
            <person name="Copeland A."/>
            <person name="Barry K.W."/>
            <person name="Cichocki N."/>
            <person name="Veneault-Fourrey C."/>
            <person name="LaButti K."/>
            <person name="Lindquist E.A."/>
            <person name="Lipzen A."/>
            <person name="Lundell T."/>
            <person name="Morin E."/>
            <person name="Murat C."/>
            <person name="Riley R."/>
            <person name="Ohm R."/>
            <person name="Sun H."/>
            <person name="Tunlid A."/>
            <person name="Henrissat B."/>
            <person name="Grigoriev I.V."/>
            <person name="Hibbett D.S."/>
            <person name="Martin F."/>
        </authorList>
    </citation>
    <scope>NUCLEOTIDE SEQUENCE [LARGE SCALE GENOMIC DNA]</scope>
    <source>
        <strain evidence="4">LaAM-08-1</strain>
    </source>
</reference>
<feature type="compositionally biased region" description="Low complexity" evidence="1">
    <location>
        <begin position="234"/>
        <end position="245"/>
    </location>
</feature>
<gene>
    <name evidence="3" type="ORF">K443DRAFT_674880</name>
</gene>
<dbReference type="EMBL" id="KN838557">
    <property type="protein sequence ID" value="KIK05834.1"/>
    <property type="molecule type" value="Genomic_DNA"/>
</dbReference>
<accession>A0A0C9XW74</accession>
<evidence type="ECO:0000256" key="2">
    <source>
        <dbReference type="SAM" id="Phobius"/>
    </source>
</evidence>
<proteinExistence type="predicted"/>
<evidence type="ECO:0000256" key="1">
    <source>
        <dbReference type="SAM" id="MobiDB-lite"/>
    </source>
</evidence>
<feature type="compositionally biased region" description="Low complexity" evidence="1">
    <location>
        <begin position="1"/>
        <end position="18"/>
    </location>
</feature>
<feature type="transmembrane region" description="Helical" evidence="2">
    <location>
        <begin position="32"/>
        <end position="54"/>
    </location>
</feature>
<keyword evidence="2" id="KW-1133">Transmembrane helix</keyword>
<evidence type="ECO:0000313" key="3">
    <source>
        <dbReference type="EMBL" id="KIK05834.1"/>
    </source>
</evidence>
<feature type="region of interest" description="Disordered" evidence="1">
    <location>
        <begin position="1"/>
        <end position="28"/>
    </location>
</feature>
<dbReference type="AlphaFoldDB" id="A0A0C9XW74"/>
<keyword evidence="2" id="KW-0812">Transmembrane</keyword>
<dbReference type="Proteomes" id="UP000054477">
    <property type="component" value="Unassembled WGS sequence"/>
</dbReference>
<reference evidence="3 4" key="1">
    <citation type="submission" date="2014-04" db="EMBL/GenBank/DDBJ databases">
        <authorList>
            <consortium name="DOE Joint Genome Institute"/>
            <person name="Kuo A."/>
            <person name="Kohler A."/>
            <person name="Nagy L.G."/>
            <person name="Floudas D."/>
            <person name="Copeland A."/>
            <person name="Barry K.W."/>
            <person name="Cichocki N."/>
            <person name="Veneault-Fourrey C."/>
            <person name="LaButti K."/>
            <person name="Lindquist E.A."/>
            <person name="Lipzen A."/>
            <person name="Lundell T."/>
            <person name="Morin E."/>
            <person name="Murat C."/>
            <person name="Sun H."/>
            <person name="Tunlid A."/>
            <person name="Henrissat B."/>
            <person name="Grigoriev I.V."/>
            <person name="Hibbett D.S."/>
            <person name="Martin F."/>
            <person name="Nordberg H.P."/>
            <person name="Cantor M.N."/>
            <person name="Hua S.X."/>
        </authorList>
    </citation>
    <scope>NUCLEOTIDE SEQUENCE [LARGE SCALE GENOMIC DNA]</scope>
    <source>
        <strain evidence="3 4">LaAM-08-1</strain>
    </source>
</reference>
<keyword evidence="4" id="KW-1185">Reference proteome</keyword>
<protein>
    <submittedName>
        <fullName evidence="3">Uncharacterized protein</fullName>
    </submittedName>
</protein>